<proteinExistence type="predicted"/>
<dbReference type="Proteomes" id="UP000095286">
    <property type="component" value="Unplaced"/>
</dbReference>
<evidence type="ECO:0000313" key="1">
    <source>
        <dbReference type="Proteomes" id="UP000095286"/>
    </source>
</evidence>
<accession>A0AC35UG33</accession>
<protein>
    <submittedName>
        <fullName evidence="2">Vps39_2 domain-containing protein</fullName>
    </submittedName>
</protein>
<sequence length="601" mass="70809">MFATNRSIFYLDALPNLDKNIEYLRKEKQYEHAIELIQTYLPDKVKNIQELKFEMAMHCFQHKQFKKCFDILKEVQHDVIIVLYCFRAFLPEYDAPDELKHVNPESDTVIGESEKLPEKDNREFLKQLIDYLQDVRTINYELLRNNDKYKENNEEGKLLSDFEKKKILRILEISDTTIIQCYVHTEPFLIASKLRVSNFCNMVVTQKLLEKSQLFNDLFLLYKTRRKYQEAVELLIQQYSKESHMKSIENVVLYLQELGIFQIDLIFKYADWVFSKNFESGLQIFTDATDYHEVKTLDRKRVLEYFISSRHIEAVLPYLEHIVFTWKDPNPEFHESLGDHYIAHIKMNKIEYVHACSDDDTRIVAGHEEGEFGRLRRQLIRFLNESSTYNPNKMLTKLQGDYFYEEKAIVYGKLGKHKEALCILVTILMEYNEADAYCSKYYDPSVPKHSQIYSLLFEAYVKPFKTNIVDYSNTLNVERKADVGKALQILQKHCDKIDSVKAIELLPNDIPLTDLWPALSSVMKSRITQNEHSTLKLGIEKSIFTTMNAELTERRKQKIKIGFDDECNLCHQKISTSALACKEDGTLLDYSCFLKQKKQKQ</sequence>
<reference evidence="2" key="1">
    <citation type="submission" date="2016-11" db="UniProtKB">
        <authorList>
            <consortium name="WormBaseParasite"/>
        </authorList>
    </citation>
    <scope>IDENTIFICATION</scope>
    <source>
        <strain evidence="2">KR3021</strain>
    </source>
</reference>
<dbReference type="WBParaSite" id="RSKR_0001138500.1">
    <property type="protein sequence ID" value="RSKR_0001138500.1"/>
    <property type="gene ID" value="RSKR_0001138500"/>
</dbReference>
<name>A0AC35UG33_9BILA</name>
<evidence type="ECO:0000313" key="2">
    <source>
        <dbReference type="WBParaSite" id="RSKR_0001138500.1"/>
    </source>
</evidence>
<organism evidence="1 2">
    <name type="scientific">Rhabditophanes sp. KR3021</name>
    <dbReference type="NCBI Taxonomy" id="114890"/>
    <lineage>
        <taxon>Eukaryota</taxon>
        <taxon>Metazoa</taxon>
        <taxon>Ecdysozoa</taxon>
        <taxon>Nematoda</taxon>
        <taxon>Chromadorea</taxon>
        <taxon>Rhabditida</taxon>
        <taxon>Tylenchina</taxon>
        <taxon>Panagrolaimomorpha</taxon>
        <taxon>Strongyloidoidea</taxon>
        <taxon>Alloionematidae</taxon>
        <taxon>Rhabditophanes</taxon>
    </lineage>
</organism>